<evidence type="ECO:0000256" key="3">
    <source>
        <dbReference type="ARBA" id="ARBA00021023"/>
    </source>
</evidence>
<dbReference type="GO" id="GO:0004034">
    <property type="term" value="F:aldose 1-epimerase activity"/>
    <property type="evidence" value="ECO:0007669"/>
    <property type="project" value="UniProtKB-EC"/>
</dbReference>
<dbReference type="Gene3D" id="2.70.98.10">
    <property type="match status" value="1"/>
</dbReference>
<dbReference type="InterPro" id="IPR014718">
    <property type="entry name" value="GH-type_carb-bd"/>
</dbReference>
<dbReference type="InterPro" id="IPR011013">
    <property type="entry name" value="Gal_mutarotase_sf_dom"/>
</dbReference>
<evidence type="ECO:0000256" key="1">
    <source>
        <dbReference type="ARBA" id="ARBA00001712"/>
    </source>
</evidence>
<dbReference type="PROSITE" id="PS00545">
    <property type="entry name" value="ALDOSE_1_EPIMERASE"/>
    <property type="match status" value="1"/>
</dbReference>
<dbReference type="InterPro" id="IPR018052">
    <property type="entry name" value="Ald1_epimerase_CS"/>
</dbReference>
<comment type="catalytic activity">
    <reaction evidence="1">
        <text>alpha-D-galactose = beta-D-galactose</text>
        <dbReference type="Rhea" id="RHEA:28675"/>
        <dbReference type="ChEBI" id="CHEBI:27667"/>
        <dbReference type="ChEBI" id="CHEBI:28061"/>
        <dbReference type="EC" id="5.1.3.3"/>
    </reaction>
    <physiologicalReaction direction="right-to-left" evidence="1">
        <dbReference type="Rhea" id="RHEA:28677"/>
    </physiologicalReaction>
</comment>
<proteinExistence type="predicted"/>
<reference evidence="6" key="3">
    <citation type="submission" date="2025-09" db="UniProtKB">
        <authorList>
            <consortium name="Ensembl"/>
        </authorList>
    </citation>
    <scope>IDENTIFICATION</scope>
</reference>
<reference evidence="6" key="1">
    <citation type="submission" date="2019-08" db="EMBL/GenBank/DDBJ databases">
        <title>Three high-quality genomes provides insights into domestication of ducks.</title>
        <authorList>
            <person name="Hou Z.C."/>
            <person name="Zhu F."/>
            <person name="Yin Z.T."/>
            <person name="Zhang F."/>
        </authorList>
    </citation>
    <scope>NUCLEOTIDE SEQUENCE [LARGE SCALE GENOMIC DNA]</scope>
</reference>
<dbReference type="Proteomes" id="UP000694400">
    <property type="component" value="Chromosome 3"/>
</dbReference>
<dbReference type="GO" id="GO:0033499">
    <property type="term" value="P:galactose catabolic process via UDP-galactose, Leloir pathway"/>
    <property type="evidence" value="ECO:0007669"/>
    <property type="project" value="TreeGrafter"/>
</dbReference>
<evidence type="ECO:0000256" key="5">
    <source>
        <dbReference type="ARBA" id="ARBA00045743"/>
    </source>
</evidence>
<evidence type="ECO:0000256" key="4">
    <source>
        <dbReference type="ARBA" id="ARBA00032729"/>
    </source>
</evidence>
<dbReference type="PANTHER" id="PTHR10091:SF0">
    <property type="entry name" value="GALACTOSE MUTAROTASE"/>
    <property type="match status" value="1"/>
</dbReference>
<dbReference type="Pfam" id="PF01263">
    <property type="entry name" value="Aldose_epim"/>
    <property type="match status" value="1"/>
</dbReference>
<dbReference type="Ensembl" id="ENSAPLT00020013231.1">
    <property type="protein sequence ID" value="ENSAPLP00020012291.1"/>
    <property type="gene ID" value="ENSAPLG00020009013.1"/>
</dbReference>
<dbReference type="InterPro" id="IPR008183">
    <property type="entry name" value="Aldose_1/G6P_1-epimerase"/>
</dbReference>
<evidence type="ECO:0000313" key="6">
    <source>
        <dbReference type="Ensembl" id="ENSAPLP00020012291.1"/>
    </source>
</evidence>
<evidence type="ECO:0000256" key="2">
    <source>
        <dbReference type="ARBA" id="ARBA00004947"/>
    </source>
</evidence>
<protein>
    <recommendedName>
        <fullName evidence="3">Galactose mutarotase</fullName>
    </recommendedName>
    <alternativeName>
        <fullName evidence="4">Aldose 1-epimerase</fullName>
    </alternativeName>
</protein>
<organism evidence="6 7">
    <name type="scientific">Anas platyrhynchos</name>
    <name type="common">Mallard</name>
    <name type="synonym">Anas boschas</name>
    <dbReference type="NCBI Taxonomy" id="8839"/>
    <lineage>
        <taxon>Eukaryota</taxon>
        <taxon>Metazoa</taxon>
        <taxon>Chordata</taxon>
        <taxon>Craniata</taxon>
        <taxon>Vertebrata</taxon>
        <taxon>Euteleostomi</taxon>
        <taxon>Archelosauria</taxon>
        <taxon>Archosauria</taxon>
        <taxon>Dinosauria</taxon>
        <taxon>Saurischia</taxon>
        <taxon>Theropoda</taxon>
        <taxon>Coelurosauria</taxon>
        <taxon>Aves</taxon>
        <taxon>Neognathae</taxon>
        <taxon>Galloanserae</taxon>
        <taxon>Anseriformes</taxon>
        <taxon>Anatidae</taxon>
        <taxon>Anatinae</taxon>
        <taxon>Anas</taxon>
    </lineage>
</organism>
<dbReference type="AlphaFoldDB" id="A0A8B9SWL3"/>
<reference evidence="6" key="2">
    <citation type="submission" date="2025-08" db="UniProtKB">
        <authorList>
            <consortium name="Ensembl"/>
        </authorList>
    </citation>
    <scope>IDENTIFICATION</scope>
</reference>
<dbReference type="GO" id="GO:0006006">
    <property type="term" value="P:glucose metabolic process"/>
    <property type="evidence" value="ECO:0007669"/>
    <property type="project" value="TreeGrafter"/>
</dbReference>
<accession>A0A8B9SWL3</accession>
<sequence>MAEVKREVFGRMPPEEGGGEVEKFVLQSDSVRVEILSLGCIIATLETKGRDGRFADIVLGFDTLEGYTRKHPFFGAVVGRVANRIAKGRFTVEGKEYQLFLNNGPNSLHGGAKGFDKVLWSPQVVPNGVCFFRLSPDGEEGYPGELKVWVTYTLHGSELAINYRAQSSKTTPVNLTNHAYFNLAGQVGTGSPNPMEGHLEKRGKEVQAPQMGLVGTNCRRVCRSARAIALKMSVQLLVSPQSVLPVVQQYQHLWHAAQACFQRNGRPLGTKLLLRLDGDVQAQALILLPFPPSSRSLASIPEAAREEEEHRRRARRMGFRFPLRSLPSPFCLLLGAQRPARFG</sequence>
<dbReference type="PANTHER" id="PTHR10091">
    <property type="entry name" value="ALDOSE-1-EPIMERASE"/>
    <property type="match status" value="1"/>
</dbReference>
<name>A0A8B9SWL3_ANAPL</name>
<comment type="function">
    <text evidence="5">Mutarotase that catalyzes the interconversion of beta-D-galactose and alpha-D-galactose during galactose metabolism. Beta-D-galactose is metabolized in the liver into glucose 1-phosphate, the primary metabolic fuel, by the action of four enzymes that constitute the Leloir pathway: GALM, GALK1 (galactokinase), GALT (galactose-1-phosphate uridylyltransferase) and GALE (UDP-galactose-4'-epimerase). Involved in the maintenance of the equilibrium between the beta- and alpha-anomers of galactose, therefore ensuring a sufficient supply of the alpha-anomer for GALK1. Also active on D-glucose although shows a preference for galactose over glucose.</text>
</comment>
<dbReference type="GO" id="GO:0030246">
    <property type="term" value="F:carbohydrate binding"/>
    <property type="evidence" value="ECO:0007669"/>
    <property type="project" value="InterPro"/>
</dbReference>
<comment type="pathway">
    <text evidence="2">Carbohydrate metabolism; galactose metabolism.</text>
</comment>
<evidence type="ECO:0000313" key="7">
    <source>
        <dbReference type="Proteomes" id="UP000694400"/>
    </source>
</evidence>
<dbReference type="SUPFAM" id="SSF74650">
    <property type="entry name" value="Galactose mutarotase-like"/>
    <property type="match status" value="1"/>
</dbReference>
<dbReference type="UniPathway" id="UPA00214"/>